<dbReference type="Proteomes" id="UP001571980">
    <property type="component" value="Unassembled WGS sequence"/>
</dbReference>
<reference evidence="1 2" key="1">
    <citation type="submission" date="2023-03" db="EMBL/GenBank/DDBJ databases">
        <title>Speciation in Pyrococcus: adaptation to high temperature as a mechanism.</title>
        <authorList>
            <person name="Gu J."/>
        </authorList>
    </citation>
    <scope>NUCLEOTIDE SEQUENCE [LARGE SCALE GENOMIC DNA]</scope>
    <source>
        <strain evidence="1 2">LMOA34</strain>
    </source>
</reference>
<proteinExistence type="predicted"/>
<organism evidence="1 2">
    <name type="scientific">Pyrococcus kukulkanii</name>
    <dbReference type="NCBI Taxonomy" id="1609559"/>
    <lineage>
        <taxon>Archaea</taxon>
        <taxon>Methanobacteriati</taxon>
        <taxon>Methanobacteriota</taxon>
        <taxon>Thermococci</taxon>
        <taxon>Thermococcales</taxon>
        <taxon>Thermococcaceae</taxon>
        <taxon>Pyrococcus</taxon>
    </lineage>
</organism>
<accession>A0ABV4T977</accession>
<sequence>MESAKAVVRNFSVEEIELEFPNASWVVIVRGDIALAGREIVNLQPEAFVKTAGEVVYVVVHERSIEMLNPRDEKIYRTAIPVKGLLGVRAKYNKLSIILTSSQP</sequence>
<comment type="caution">
    <text evidence="1">The sequence shown here is derived from an EMBL/GenBank/DDBJ whole genome shotgun (WGS) entry which is preliminary data.</text>
</comment>
<dbReference type="EMBL" id="JARRIG010000007">
    <property type="protein sequence ID" value="MFA4805256.1"/>
    <property type="molecule type" value="Genomic_DNA"/>
</dbReference>
<protein>
    <submittedName>
        <fullName evidence="1">Uncharacterized protein</fullName>
    </submittedName>
</protein>
<name>A0ABV4T977_9EURY</name>
<keyword evidence="2" id="KW-1185">Reference proteome</keyword>
<evidence type="ECO:0000313" key="2">
    <source>
        <dbReference type="Proteomes" id="UP001571980"/>
    </source>
</evidence>
<gene>
    <name evidence="1" type="ORF">P8X34_11010</name>
</gene>
<dbReference type="RefSeq" id="WP_372824741.1">
    <property type="nucleotide sequence ID" value="NZ_JARRIG010000007.1"/>
</dbReference>
<evidence type="ECO:0000313" key="1">
    <source>
        <dbReference type="EMBL" id="MFA4805256.1"/>
    </source>
</evidence>